<evidence type="ECO:0000256" key="10">
    <source>
        <dbReference type="SAM" id="Coils"/>
    </source>
</evidence>
<evidence type="ECO:0000256" key="3">
    <source>
        <dbReference type="ARBA" id="ARBA00020311"/>
    </source>
</evidence>
<dbReference type="PRINTS" id="PR00868">
    <property type="entry name" value="DNAPOLI"/>
</dbReference>
<dbReference type="OrthoDB" id="4053at2"/>
<dbReference type="EMBL" id="WHYR01000012">
    <property type="protein sequence ID" value="MQL51799.1"/>
    <property type="molecule type" value="Genomic_DNA"/>
</dbReference>
<keyword evidence="15" id="KW-1185">Reference proteome</keyword>
<keyword evidence="10" id="KW-0175">Coiled coil</keyword>
<dbReference type="SMART" id="SM00482">
    <property type="entry name" value="POLAc"/>
    <property type="match status" value="1"/>
</dbReference>
<dbReference type="GO" id="GO:0003677">
    <property type="term" value="F:DNA binding"/>
    <property type="evidence" value="ECO:0007669"/>
    <property type="project" value="UniProtKB-KW"/>
</dbReference>
<dbReference type="InterPro" id="IPR036397">
    <property type="entry name" value="RNaseH_sf"/>
</dbReference>
<dbReference type="Pfam" id="PF00476">
    <property type="entry name" value="DNA_pol_A"/>
    <property type="match status" value="1"/>
</dbReference>
<dbReference type="PANTHER" id="PTHR10133:SF27">
    <property type="entry name" value="DNA POLYMERASE NU"/>
    <property type="match status" value="1"/>
</dbReference>
<dbReference type="PANTHER" id="PTHR10133">
    <property type="entry name" value="DNA POLYMERASE I"/>
    <property type="match status" value="1"/>
</dbReference>
<feature type="region of interest" description="Disordered" evidence="11">
    <location>
        <begin position="187"/>
        <end position="206"/>
    </location>
</feature>
<dbReference type="InterPro" id="IPR012337">
    <property type="entry name" value="RNaseH-like_sf"/>
</dbReference>
<dbReference type="GO" id="GO:0006302">
    <property type="term" value="P:double-strand break repair"/>
    <property type="evidence" value="ECO:0007669"/>
    <property type="project" value="TreeGrafter"/>
</dbReference>
<dbReference type="SUPFAM" id="SSF53098">
    <property type="entry name" value="Ribonuclease H-like"/>
    <property type="match status" value="1"/>
</dbReference>
<dbReference type="GO" id="GO:0006261">
    <property type="term" value="P:DNA-templated DNA replication"/>
    <property type="evidence" value="ECO:0007669"/>
    <property type="project" value="InterPro"/>
</dbReference>
<keyword evidence="5" id="KW-0548">Nucleotidyltransferase</keyword>
<evidence type="ECO:0000256" key="6">
    <source>
        <dbReference type="ARBA" id="ARBA00022705"/>
    </source>
</evidence>
<evidence type="ECO:0000256" key="1">
    <source>
        <dbReference type="ARBA" id="ARBA00007705"/>
    </source>
</evidence>
<dbReference type="EC" id="2.7.7.7" evidence="2"/>
<dbReference type="InterPro" id="IPR002562">
    <property type="entry name" value="3'-5'_exonuclease_dom"/>
</dbReference>
<evidence type="ECO:0000313" key="14">
    <source>
        <dbReference type="EMBL" id="MQL51799.1"/>
    </source>
</evidence>
<comment type="catalytic activity">
    <reaction evidence="9">
        <text>DNA(n) + a 2'-deoxyribonucleoside 5'-triphosphate = DNA(n+1) + diphosphate</text>
        <dbReference type="Rhea" id="RHEA:22508"/>
        <dbReference type="Rhea" id="RHEA-COMP:17339"/>
        <dbReference type="Rhea" id="RHEA-COMP:17340"/>
        <dbReference type="ChEBI" id="CHEBI:33019"/>
        <dbReference type="ChEBI" id="CHEBI:61560"/>
        <dbReference type="ChEBI" id="CHEBI:173112"/>
        <dbReference type="EC" id="2.7.7.7"/>
    </reaction>
</comment>
<dbReference type="Proteomes" id="UP000441717">
    <property type="component" value="Unassembled WGS sequence"/>
</dbReference>
<dbReference type="Pfam" id="PF01612">
    <property type="entry name" value="DNA_pol_A_exo1"/>
    <property type="match status" value="1"/>
</dbReference>
<evidence type="ECO:0000256" key="11">
    <source>
        <dbReference type="SAM" id="MobiDB-lite"/>
    </source>
</evidence>
<dbReference type="GO" id="GO:0003887">
    <property type="term" value="F:DNA-directed DNA polymerase activity"/>
    <property type="evidence" value="ECO:0007669"/>
    <property type="project" value="UniProtKB-KW"/>
</dbReference>
<evidence type="ECO:0000256" key="9">
    <source>
        <dbReference type="ARBA" id="ARBA00049244"/>
    </source>
</evidence>
<dbReference type="Gene3D" id="3.30.70.370">
    <property type="match status" value="1"/>
</dbReference>
<dbReference type="InterPro" id="IPR019760">
    <property type="entry name" value="DNA-dir_DNA_pol_A_CS"/>
</dbReference>
<dbReference type="InterPro" id="IPR001098">
    <property type="entry name" value="DNA-dir_DNA_pol_A_palm_dom"/>
</dbReference>
<evidence type="ECO:0000256" key="2">
    <source>
        <dbReference type="ARBA" id="ARBA00012417"/>
    </source>
</evidence>
<proteinExistence type="inferred from homology"/>
<evidence type="ECO:0000313" key="15">
    <source>
        <dbReference type="Proteomes" id="UP000441717"/>
    </source>
</evidence>
<dbReference type="PROSITE" id="PS00447">
    <property type="entry name" value="DNA_POLYMERASE_A"/>
    <property type="match status" value="1"/>
</dbReference>
<dbReference type="InterPro" id="IPR043502">
    <property type="entry name" value="DNA/RNA_pol_sf"/>
</dbReference>
<accession>A0A6N7IQH4</accession>
<evidence type="ECO:0000256" key="5">
    <source>
        <dbReference type="ARBA" id="ARBA00022695"/>
    </source>
</evidence>
<evidence type="ECO:0000256" key="4">
    <source>
        <dbReference type="ARBA" id="ARBA00022679"/>
    </source>
</evidence>
<organism evidence="14 15">
    <name type="scientific">Desulfofundulus thermobenzoicus</name>
    <dbReference type="NCBI Taxonomy" id="29376"/>
    <lineage>
        <taxon>Bacteria</taxon>
        <taxon>Bacillati</taxon>
        <taxon>Bacillota</taxon>
        <taxon>Clostridia</taxon>
        <taxon>Eubacteriales</taxon>
        <taxon>Peptococcaceae</taxon>
        <taxon>Desulfofundulus</taxon>
    </lineage>
</organism>
<feature type="domain" description="DNA-directed DNA polymerase family A palm" evidence="13">
    <location>
        <begin position="705"/>
        <end position="931"/>
    </location>
</feature>
<comment type="similarity">
    <text evidence="1">Belongs to the DNA polymerase type-A family.</text>
</comment>
<keyword evidence="7" id="KW-0239">DNA-directed DNA polymerase</keyword>
<sequence>MRTFSWKWVYIPCLPRGETCYHRHRCERTSLMTPWKARAFGAMPSYRTGRFVTTIEKPSNDWGFWAGSKWCFWLVSYDFHKWQGVGKMPGLLVAFPFFPSLVNDSLPLEEMFAAAVDVVRRETSAAAARWAKEAAPELWAAIGEAEKAVDAAYRKNDRQAVIEACREYILAWRAIARAHAAAAAGAGEDGVNETSETEPIEDFSPADPHGVFVGFDECANLRGISFESFKKDADNLGNKNLLNIGAPGQGKEVYVKQLGNEDPASGKASAPVVAGTRAEARFDANGQMTLFATPKPEPPARMEQADLSGWQAWLDRTEIIRVAGLEAWRSVLAGARRAGICGLDTETTGLDPLQDEIRLVQLALPVYPETGRLTARDGKGPEPGGKVKSHVLDMFSLPEAERREVLEDLAGLLADGSVVKIFHNAKFDLAFIRAGLGRRIEVNRIFDTMLASQLAWAGFYRLEVSEKATKNRLKEVYPHHRLADLAKRHLDLDLDKTEQAGDWSAKVLFQKQIQYAGLDAAVLLPVYEIVNELISRNGLEKAAELEFSSLPAIVELELNGMLFDAAAAREMLAKISAERDDLKKRLVEMAENAGFRAIPKKSMKNYSPDLNPSSQDDVLRCLAKMGYVVSDTRDETLQDLEKAGCEFAAGILRYRERAKKAKFLEEWLDKQSSDGRIRASYWQLNPHAVGRLSSSSPNLQQCPRGKEFRRLFVAPAGCKLVLADYSGIELRIMAWLSGDKTMIQAFCDGKDLHRLTAAATSGKDPENVSKEERQAAKAVNFGLIYGCGPGRLQQSAKYDYGVEMSELEARRAREAFFRKYPGIAEWHQKQKALMSKPEPHWFHHIKQGFFTLRLVSVRTASGRKRVWPNYEKRTQARFTMLANTPDQGTGADMIKRALARVYAGLLERGWEDVKIVESVHDELGLECPENMAGEIRDFLVAEMAAAGEEFISPVPVEVEAGIGNSWAEK</sequence>
<dbReference type="AlphaFoldDB" id="A0A6N7IQH4"/>
<reference evidence="14 15" key="1">
    <citation type="submission" date="2019-10" db="EMBL/GenBank/DDBJ databases">
        <title>Comparative genomics of sulfur disproportionating microorganisms.</title>
        <authorList>
            <person name="Ward L.M."/>
            <person name="Bertran E."/>
            <person name="Johnston D."/>
        </authorList>
    </citation>
    <scope>NUCLEOTIDE SEQUENCE [LARGE SCALE GENOMIC DNA]</scope>
    <source>
        <strain evidence="14 15">DSM 14055</strain>
    </source>
</reference>
<dbReference type="InterPro" id="IPR002298">
    <property type="entry name" value="DNA_polymerase_A"/>
</dbReference>
<keyword evidence="4" id="KW-0808">Transferase</keyword>
<gene>
    <name evidence="14" type="ORF">GFC01_05885</name>
</gene>
<feature type="coiled-coil region" evidence="10">
    <location>
        <begin position="565"/>
        <end position="592"/>
    </location>
</feature>
<name>A0A6N7IQH4_9FIRM</name>
<dbReference type="SMART" id="SM00474">
    <property type="entry name" value="35EXOc"/>
    <property type="match status" value="1"/>
</dbReference>
<dbReference type="GO" id="GO:0008408">
    <property type="term" value="F:3'-5' exonuclease activity"/>
    <property type="evidence" value="ECO:0007669"/>
    <property type="project" value="InterPro"/>
</dbReference>
<dbReference type="SUPFAM" id="SSF56672">
    <property type="entry name" value="DNA/RNA polymerases"/>
    <property type="match status" value="1"/>
</dbReference>
<evidence type="ECO:0000259" key="12">
    <source>
        <dbReference type="SMART" id="SM00474"/>
    </source>
</evidence>
<dbReference type="Gene3D" id="1.10.150.20">
    <property type="entry name" value="5' to 3' exonuclease, C-terminal subdomain"/>
    <property type="match status" value="1"/>
</dbReference>
<keyword evidence="8" id="KW-0238">DNA-binding</keyword>
<dbReference type="Gene3D" id="3.30.420.10">
    <property type="entry name" value="Ribonuclease H-like superfamily/Ribonuclease H"/>
    <property type="match status" value="1"/>
</dbReference>
<evidence type="ECO:0000256" key="8">
    <source>
        <dbReference type="ARBA" id="ARBA00023125"/>
    </source>
</evidence>
<keyword evidence="6" id="KW-0235">DNA replication</keyword>
<evidence type="ECO:0000256" key="7">
    <source>
        <dbReference type="ARBA" id="ARBA00022932"/>
    </source>
</evidence>
<feature type="domain" description="3'-5' exonuclease" evidence="12">
    <location>
        <begin position="316"/>
        <end position="535"/>
    </location>
</feature>
<protein>
    <recommendedName>
        <fullName evidence="3">DNA polymerase I</fullName>
        <ecNumber evidence="2">2.7.7.7</ecNumber>
    </recommendedName>
</protein>
<comment type="caution">
    <text evidence="14">The sequence shown here is derived from an EMBL/GenBank/DDBJ whole genome shotgun (WGS) entry which is preliminary data.</text>
</comment>
<evidence type="ECO:0000259" key="13">
    <source>
        <dbReference type="SMART" id="SM00482"/>
    </source>
</evidence>